<organism evidence="2">
    <name type="scientific">marine sediment metagenome</name>
    <dbReference type="NCBI Taxonomy" id="412755"/>
    <lineage>
        <taxon>unclassified sequences</taxon>
        <taxon>metagenomes</taxon>
        <taxon>ecological metagenomes</taxon>
    </lineage>
</organism>
<protein>
    <submittedName>
        <fullName evidence="2">Uncharacterized protein</fullName>
    </submittedName>
</protein>
<feature type="compositionally biased region" description="Basic and acidic residues" evidence="1">
    <location>
        <begin position="143"/>
        <end position="152"/>
    </location>
</feature>
<proteinExistence type="predicted"/>
<feature type="region of interest" description="Disordered" evidence="1">
    <location>
        <begin position="141"/>
        <end position="162"/>
    </location>
</feature>
<reference evidence="2" key="1">
    <citation type="journal article" date="2014" name="Front. Microbiol.">
        <title>High frequency of phylogenetically diverse reductive dehalogenase-homologous genes in deep subseafloor sedimentary metagenomes.</title>
        <authorList>
            <person name="Kawai M."/>
            <person name="Futagami T."/>
            <person name="Toyoda A."/>
            <person name="Takaki Y."/>
            <person name="Nishi S."/>
            <person name="Hori S."/>
            <person name="Arai W."/>
            <person name="Tsubouchi T."/>
            <person name="Morono Y."/>
            <person name="Uchiyama I."/>
            <person name="Ito T."/>
            <person name="Fujiyama A."/>
            <person name="Inagaki F."/>
            <person name="Takami H."/>
        </authorList>
    </citation>
    <scope>NUCLEOTIDE SEQUENCE</scope>
    <source>
        <strain evidence="2">Expedition CK06-06</strain>
    </source>
</reference>
<name>X1UA23_9ZZZZ</name>
<dbReference type="AlphaFoldDB" id="X1UA23"/>
<comment type="caution">
    <text evidence="2">The sequence shown here is derived from an EMBL/GenBank/DDBJ whole genome shotgun (WGS) entry which is preliminary data.</text>
</comment>
<accession>X1UA23</accession>
<evidence type="ECO:0000313" key="2">
    <source>
        <dbReference type="EMBL" id="GAI96705.1"/>
    </source>
</evidence>
<gene>
    <name evidence="2" type="ORF">S12H4_29346</name>
</gene>
<sequence>GGWCEKNFEVAFESGVSAARLMWGHDYGNVPQYIYRKNIMNFNPTPGMVRPWDYRKTVSYFMRCDSDFPEVPTYQSDFYGWGLRTVDRVGDWLTQDEINLILGGTAAKLYKLPVPYPRMFPEGRPDIYGDKWEESIPYLPDDQIQHPEDVVMSKKPFTPRKR</sequence>
<dbReference type="EMBL" id="BARW01016920">
    <property type="protein sequence ID" value="GAI96705.1"/>
    <property type="molecule type" value="Genomic_DNA"/>
</dbReference>
<evidence type="ECO:0000256" key="1">
    <source>
        <dbReference type="SAM" id="MobiDB-lite"/>
    </source>
</evidence>
<feature type="non-terminal residue" evidence="2">
    <location>
        <position position="1"/>
    </location>
</feature>